<organism evidence="4 5">
    <name type="scientific">Protea cynaroides</name>
    <dbReference type="NCBI Taxonomy" id="273540"/>
    <lineage>
        <taxon>Eukaryota</taxon>
        <taxon>Viridiplantae</taxon>
        <taxon>Streptophyta</taxon>
        <taxon>Embryophyta</taxon>
        <taxon>Tracheophyta</taxon>
        <taxon>Spermatophyta</taxon>
        <taxon>Magnoliopsida</taxon>
        <taxon>Proteales</taxon>
        <taxon>Proteaceae</taxon>
        <taxon>Protea</taxon>
    </lineage>
</organism>
<name>A0A9Q0KDU8_9MAGN</name>
<evidence type="ECO:0000313" key="5">
    <source>
        <dbReference type="Proteomes" id="UP001141806"/>
    </source>
</evidence>
<dbReference type="AlphaFoldDB" id="A0A9Q0KDU8"/>
<evidence type="ECO:0000256" key="2">
    <source>
        <dbReference type="ARBA" id="ARBA00022980"/>
    </source>
</evidence>
<keyword evidence="5" id="KW-1185">Reference proteome</keyword>
<dbReference type="Proteomes" id="UP001141806">
    <property type="component" value="Unassembled WGS sequence"/>
</dbReference>
<dbReference type="GO" id="GO:0008097">
    <property type="term" value="F:5S rRNA binding"/>
    <property type="evidence" value="ECO:0007669"/>
    <property type="project" value="TreeGrafter"/>
</dbReference>
<gene>
    <name evidence="4" type="ORF">NE237_015227</name>
</gene>
<keyword evidence="2" id="KW-0689">Ribosomal protein</keyword>
<evidence type="ECO:0000256" key="1">
    <source>
        <dbReference type="ARBA" id="ARBA00007116"/>
    </source>
</evidence>
<dbReference type="GO" id="GO:1990904">
    <property type="term" value="C:ribonucleoprotein complex"/>
    <property type="evidence" value="ECO:0007669"/>
    <property type="project" value="UniProtKB-KW"/>
</dbReference>
<comment type="similarity">
    <text evidence="1">Belongs to the universal ribosomal protein uL18 family.</text>
</comment>
<comment type="caution">
    <text evidence="4">The sequence shown here is derived from an EMBL/GenBank/DDBJ whole genome shotgun (WGS) entry which is preliminary data.</text>
</comment>
<keyword evidence="3" id="KW-0687">Ribonucleoprotein</keyword>
<evidence type="ECO:0000256" key="3">
    <source>
        <dbReference type="ARBA" id="ARBA00023274"/>
    </source>
</evidence>
<dbReference type="GO" id="GO:0005840">
    <property type="term" value="C:ribosome"/>
    <property type="evidence" value="ECO:0007669"/>
    <property type="project" value="UniProtKB-KW"/>
</dbReference>
<reference evidence="4" key="1">
    <citation type="journal article" date="2023" name="Plant J.">
        <title>The genome of the king protea, Protea cynaroides.</title>
        <authorList>
            <person name="Chang J."/>
            <person name="Duong T.A."/>
            <person name="Schoeman C."/>
            <person name="Ma X."/>
            <person name="Roodt D."/>
            <person name="Barker N."/>
            <person name="Li Z."/>
            <person name="Van de Peer Y."/>
            <person name="Mizrachi E."/>
        </authorList>
    </citation>
    <scope>NUCLEOTIDE SEQUENCE</scope>
    <source>
        <tissue evidence="4">Young leaves</tissue>
    </source>
</reference>
<accession>A0A9Q0KDU8</accession>
<protein>
    <submittedName>
        <fullName evidence="4">Uncharacterized protein</fullName>
    </submittedName>
</protein>
<dbReference type="InterPro" id="IPR005484">
    <property type="entry name" value="Ribosomal_uL18_bac/plant/anim"/>
</dbReference>
<dbReference type="EMBL" id="JAMYWD010000006">
    <property type="protein sequence ID" value="KAJ4968526.1"/>
    <property type="molecule type" value="Genomic_DNA"/>
</dbReference>
<dbReference type="PANTHER" id="PTHR12899:SF7">
    <property type="entry name" value="EXPRESSED PROTEIN"/>
    <property type="match status" value="1"/>
</dbReference>
<sequence length="166" mass="18772">MDDSRGVNSDAPVNGFGELILSPLLSPETADGSVNYSSLADEADFDEIENMRIRGNLFYKLDRDSRDFEEYNLSFRWRKNSKDSTKERKKENKKLRTLTFNQLTGSYHESICWDIYVSKGSVRACIVHRATSKVVAVAPSISKDMKFEWASTKDATACAVVDQNLV</sequence>
<dbReference type="PANTHER" id="PTHR12899">
    <property type="entry name" value="39S RIBOSOMAL PROTEIN L18, MITOCHONDRIAL"/>
    <property type="match status" value="1"/>
</dbReference>
<evidence type="ECO:0000313" key="4">
    <source>
        <dbReference type="EMBL" id="KAJ4968526.1"/>
    </source>
</evidence>
<dbReference type="GO" id="GO:0003735">
    <property type="term" value="F:structural constituent of ribosome"/>
    <property type="evidence" value="ECO:0007669"/>
    <property type="project" value="InterPro"/>
</dbReference>
<proteinExistence type="inferred from homology"/>
<dbReference type="OrthoDB" id="1932324at2759"/>
<dbReference type="GO" id="GO:0006412">
    <property type="term" value="P:translation"/>
    <property type="evidence" value="ECO:0007669"/>
    <property type="project" value="InterPro"/>
</dbReference>